<sequence length="667" mass="73007">MDDGSTLKVATSMTSDWGLPQFDDPTAEHYCTVSTNGDATVEARFDPDGHTRPIKHAIIVDVFDDSLAPGDTITLTLGETSEGSLGIQTQTFPETDFVFIGFIDPFGTAEFVRLEDELSVDIVSGSATDFEAIAKARDEMVDVSVRAIDEWGNISRRYNSVADVESLSGEILASCDLENGIAHTSIETREVVSDEEPLRFTVSDDHFQATTNPVVPSNPIRWGDLHGQSEETVGTGSVEEYFDFARNAAFLDFVSHVGNDFQITDEFWERLQKIVESVNTPDEFVSFLGYEWSANTPNGGDHNIYFRDDSAEIVRSSHWQLDDETRYQGLKSASDLYDYYGGRDDVLIHPHLGGRPATLDNIDESLTPAFEISSVWGVFEWFATEAFEAGHHLGFVGGSDDHTGRPGASYPTNHPFFLVRGGLTGVPSESLTREELWNALQSSQCYATTGARIHLDVDIDGASMGECITVNGTSEIDVSIAGTAPLTNVDLFCDGECIDSVDCTTGADRYEIRWSGIRPQVRDKVVDWSGGLTLDTGSFIDVEPFGFQHPEHGLTSTAPMSLEWISKTAGNYQGLRFNAPTDATISLRTPMYSGSFAIDTISKERIRDFGPVKGEIVCREVGAATTTDTALTFTDDLDAGTHAYHVRVRQADGEIAWSSPISVTTDH</sequence>
<keyword evidence="2" id="KW-1185">Reference proteome</keyword>
<dbReference type="RefSeq" id="WP_006433261.1">
    <property type="nucleotide sequence ID" value="NZ_AOID01000064.1"/>
</dbReference>
<dbReference type="Pfam" id="PF12228">
    <property type="entry name" value="DUF3604"/>
    <property type="match status" value="2"/>
</dbReference>
<dbReference type="OrthoDB" id="203245at2157"/>
<dbReference type="SUPFAM" id="SSF89550">
    <property type="entry name" value="PHP domain-like"/>
    <property type="match status" value="1"/>
</dbReference>
<dbReference type="STRING" id="1227496.C489_20786"/>
<dbReference type="InterPro" id="IPR022028">
    <property type="entry name" value="DUF3604"/>
</dbReference>
<evidence type="ECO:0000313" key="1">
    <source>
        <dbReference type="EMBL" id="ELY62987.1"/>
    </source>
</evidence>
<dbReference type="Gene3D" id="3.20.20.140">
    <property type="entry name" value="Metal-dependent hydrolases"/>
    <property type="match status" value="1"/>
</dbReference>
<reference evidence="1 2" key="1">
    <citation type="journal article" date="2014" name="PLoS Genet.">
        <title>Phylogenetically driven sequencing of extremely halophilic archaea reveals strategies for static and dynamic osmo-response.</title>
        <authorList>
            <person name="Becker E.A."/>
            <person name="Seitzer P.M."/>
            <person name="Tritt A."/>
            <person name="Larsen D."/>
            <person name="Krusor M."/>
            <person name="Yao A.I."/>
            <person name="Wu D."/>
            <person name="Madern D."/>
            <person name="Eisen J.A."/>
            <person name="Darling A.E."/>
            <person name="Facciotti M.T."/>
        </authorList>
    </citation>
    <scope>NUCLEOTIDE SEQUENCE [LARGE SCALE GENOMIC DNA]</scope>
    <source>
        <strain evidence="1 2">JCM 10478</strain>
    </source>
</reference>
<dbReference type="InterPro" id="IPR016195">
    <property type="entry name" value="Pol/histidinol_Pase-like"/>
</dbReference>
<name>L9XN72_9EURY</name>
<dbReference type="Proteomes" id="UP000011632">
    <property type="component" value="Unassembled WGS sequence"/>
</dbReference>
<accession>L9XN72</accession>
<proteinExistence type="predicted"/>
<dbReference type="PATRIC" id="fig|1227496.3.peg.4161"/>
<evidence type="ECO:0000313" key="2">
    <source>
        <dbReference type="Proteomes" id="UP000011632"/>
    </source>
</evidence>
<evidence type="ECO:0008006" key="3">
    <source>
        <dbReference type="Google" id="ProtNLM"/>
    </source>
</evidence>
<organism evidence="1 2">
    <name type="scientific">Natrinema versiforme JCM 10478</name>
    <dbReference type="NCBI Taxonomy" id="1227496"/>
    <lineage>
        <taxon>Archaea</taxon>
        <taxon>Methanobacteriati</taxon>
        <taxon>Methanobacteriota</taxon>
        <taxon>Stenosarchaea group</taxon>
        <taxon>Halobacteria</taxon>
        <taxon>Halobacteriales</taxon>
        <taxon>Natrialbaceae</taxon>
        <taxon>Natrinema</taxon>
    </lineage>
</organism>
<gene>
    <name evidence="1" type="ORF">C489_20786</name>
</gene>
<dbReference type="AlphaFoldDB" id="L9XN72"/>
<protein>
    <recommendedName>
        <fullName evidence="3">DUF3604 domain-containing protein</fullName>
    </recommendedName>
</protein>
<comment type="caution">
    <text evidence="1">The sequence shown here is derived from an EMBL/GenBank/DDBJ whole genome shotgun (WGS) entry which is preliminary data.</text>
</comment>
<dbReference type="EMBL" id="AOID01000064">
    <property type="protein sequence ID" value="ELY62987.1"/>
    <property type="molecule type" value="Genomic_DNA"/>
</dbReference>